<evidence type="ECO:0000259" key="1">
    <source>
        <dbReference type="Pfam" id="PF19143"/>
    </source>
</evidence>
<sequence length="181" mass="19777">MGFGTIYKGSDSSYVTFDDLLDIPQESYLKARATFEHMIPVNSKLNVSYSLAAGGATERLGSAQYFAIGGIKATARSGDIPFPGMVSKEISARQFVLGYVNLRYQVLNNLYAKLSGGVLDYNTEFETLSFIPVRGLTSEDLVLGLNVILAYNSIIGPIEIGYGRSSLQNDSRYHFAVGFPF</sequence>
<dbReference type="Proteomes" id="UP000019402">
    <property type="component" value="Unassembled WGS sequence"/>
</dbReference>
<comment type="caution">
    <text evidence="2">The sequence shown here is derived from an EMBL/GenBank/DDBJ whole genome shotgun (WGS) entry which is preliminary data.</text>
</comment>
<reference evidence="2 3" key="1">
    <citation type="journal article" date="2014" name="Genome Announc.">
        <title>Draft Genome Sequence of Cytophaga fermentans JCM 21142T, a Facultative Anaerobe Isolated from Marine Mud.</title>
        <authorList>
            <person name="Starns D."/>
            <person name="Oshima K."/>
            <person name="Suda W."/>
            <person name="Iino T."/>
            <person name="Yuki M."/>
            <person name="Inoue J."/>
            <person name="Kitamura K."/>
            <person name="Iida T."/>
            <person name="Darby A."/>
            <person name="Hattori M."/>
            <person name="Ohkuma M."/>
        </authorList>
    </citation>
    <scope>NUCLEOTIDE SEQUENCE [LARGE SCALE GENOMIC DNA]</scope>
    <source>
        <strain evidence="2 3">JCM 21142</strain>
    </source>
</reference>
<gene>
    <name evidence="2" type="ORF">JCM21142_186</name>
</gene>
<dbReference type="Pfam" id="PF19143">
    <property type="entry name" value="Omp85_2"/>
    <property type="match status" value="1"/>
</dbReference>
<protein>
    <recommendedName>
        <fullName evidence="1">OMP85-like membrane spanning beta-barrel domain-containing protein</fullName>
    </recommendedName>
</protein>
<accession>W7YG70</accession>
<evidence type="ECO:0000313" key="3">
    <source>
        <dbReference type="Proteomes" id="UP000019402"/>
    </source>
</evidence>
<dbReference type="RefSeq" id="WP_027472740.1">
    <property type="nucleotide sequence ID" value="NZ_KI912107.1"/>
</dbReference>
<feature type="domain" description="OMP85-like membrane spanning beta-barrel" evidence="1">
    <location>
        <begin position="25"/>
        <end position="181"/>
    </location>
</feature>
<dbReference type="EMBL" id="BAMD01000002">
    <property type="protein sequence ID" value="GAF01574.1"/>
    <property type="molecule type" value="Genomic_DNA"/>
</dbReference>
<dbReference type="Gene3D" id="2.40.160.50">
    <property type="entry name" value="membrane protein fhac: a member of the omp85/tpsb transporter family"/>
    <property type="match status" value="1"/>
</dbReference>
<proteinExistence type="predicted"/>
<keyword evidence="3" id="KW-1185">Reference proteome</keyword>
<dbReference type="AlphaFoldDB" id="W7YG70"/>
<name>W7YG70_9BACT</name>
<evidence type="ECO:0000313" key="2">
    <source>
        <dbReference type="EMBL" id="GAF01574.1"/>
    </source>
</evidence>
<organism evidence="2 3">
    <name type="scientific">Saccharicrinis fermentans DSM 9555 = JCM 21142</name>
    <dbReference type="NCBI Taxonomy" id="869213"/>
    <lineage>
        <taxon>Bacteria</taxon>
        <taxon>Pseudomonadati</taxon>
        <taxon>Bacteroidota</taxon>
        <taxon>Bacteroidia</taxon>
        <taxon>Marinilabiliales</taxon>
        <taxon>Marinilabiliaceae</taxon>
        <taxon>Saccharicrinis</taxon>
    </lineage>
</organism>
<dbReference type="InterPro" id="IPR043864">
    <property type="entry name" value="Omp85-like_dom"/>
</dbReference>
<dbReference type="STRING" id="869213.GCA_000517085_03301"/>